<dbReference type="PaxDb" id="3708-A0A078JS74"/>
<evidence type="ECO:0000313" key="4">
    <source>
        <dbReference type="Proteomes" id="UP000028999"/>
    </source>
</evidence>
<name>A0A078JS74_BRANA</name>
<dbReference type="EMBL" id="HG994371">
    <property type="protein sequence ID" value="CAF1992170.1"/>
    <property type="molecule type" value="Genomic_DNA"/>
</dbReference>
<proteinExistence type="predicted"/>
<dbReference type="Gramene" id="CDY68491">
    <property type="protein sequence ID" value="CDY68491"/>
    <property type="gene ID" value="GSBRNA2T00074811001"/>
</dbReference>
<keyword evidence="4" id="KW-1185">Reference proteome</keyword>
<evidence type="ECO:0000256" key="1">
    <source>
        <dbReference type="SAM" id="Coils"/>
    </source>
</evidence>
<gene>
    <name evidence="3" type="primary">BnaCnng59230D</name>
    <name evidence="2" type="ORF">DARMORV10_C07P28730.1</name>
    <name evidence="3" type="ORF">GSBRNA2T00074811001</name>
</gene>
<reference evidence="3 4" key="1">
    <citation type="journal article" date="2014" name="Science">
        <title>Plant genetics. Early allopolyploid evolution in the post-Neolithic Brassica napus oilseed genome.</title>
        <authorList>
            <person name="Chalhoub B."/>
            <person name="Denoeud F."/>
            <person name="Liu S."/>
            <person name="Parkin I.A."/>
            <person name="Tang H."/>
            <person name="Wang X."/>
            <person name="Chiquet J."/>
            <person name="Belcram H."/>
            <person name="Tong C."/>
            <person name="Samans B."/>
            <person name="Correa M."/>
            <person name="Da Silva C."/>
            <person name="Just J."/>
            <person name="Falentin C."/>
            <person name="Koh C.S."/>
            <person name="Le Clainche I."/>
            <person name="Bernard M."/>
            <person name="Bento P."/>
            <person name="Noel B."/>
            <person name="Labadie K."/>
            <person name="Alberti A."/>
            <person name="Charles M."/>
            <person name="Arnaud D."/>
            <person name="Guo H."/>
            <person name="Daviaud C."/>
            <person name="Alamery S."/>
            <person name="Jabbari K."/>
            <person name="Zhao M."/>
            <person name="Edger P.P."/>
            <person name="Chelaifa H."/>
            <person name="Tack D."/>
            <person name="Lassalle G."/>
            <person name="Mestiri I."/>
            <person name="Schnel N."/>
            <person name="Le Paslier M.C."/>
            <person name="Fan G."/>
            <person name="Renault V."/>
            <person name="Bayer P.E."/>
            <person name="Golicz A.A."/>
            <person name="Manoli S."/>
            <person name="Lee T.H."/>
            <person name="Thi V.H."/>
            <person name="Chalabi S."/>
            <person name="Hu Q."/>
            <person name="Fan C."/>
            <person name="Tollenaere R."/>
            <person name="Lu Y."/>
            <person name="Battail C."/>
            <person name="Shen J."/>
            <person name="Sidebottom C.H."/>
            <person name="Wang X."/>
            <person name="Canaguier A."/>
            <person name="Chauveau A."/>
            <person name="Berard A."/>
            <person name="Deniot G."/>
            <person name="Guan M."/>
            <person name="Liu Z."/>
            <person name="Sun F."/>
            <person name="Lim Y.P."/>
            <person name="Lyons E."/>
            <person name="Town C.D."/>
            <person name="Bancroft I."/>
            <person name="Wang X."/>
            <person name="Meng J."/>
            <person name="Ma J."/>
            <person name="Pires J.C."/>
            <person name="King G.J."/>
            <person name="Brunel D."/>
            <person name="Delourme R."/>
            <person name="Renard M."/>
            <person name="Aury J.M."/>
            <person name="Adams K.L."/>
            <person name="Batley J."/>
            <person name="Snowdon R.J."/>
            <person name="Tost J."/>
            <person name="Edwards D."/>
            <person name="Zhou Y."/>
            <person name="Hua W."/>
            <person name="Sharpe A.G."/>
            <person name="Paterson A.H."/>
            <person name="Guan C."/>
            <person name="Wincker P."/>
        </authorList>
    </citation>
    <scope>NUCLEOTIDE SEQUENCE [LARGE SCALE GENOMIC DNA]</scope>
    <source>
        <strain evidence="4">cv. Darmor-bzh</strain>
    </source>
</reference>
<keyword evidence="1" id="KW-0175">Coiled coil</keyword>
<dbReference type="AlphaFoldDB" id="A0A078JS74"/>
<feature type="coiled-coil region" evidence="1">
    <location>
        <begin position="20"/>
        <end position="47"/>
    </location>
</feature>
<protein>
    <submittedName>
        <fullName evidence="2">(rape) hypothetical protein</fullName>
    </submittedName>
    <submittedName>
        <fullName evidence="3">BnaCnng59230D protein</fullName>
    </submittedName>
</protein>
<sequence length="166" mass="19343">MFPLSWTFFTFLKRSALLFEREKERRLASHRSALREVKQRFDMARKELESMKYPPAAINRRQSRLRKRQHRLRNVKRGGELTCSSTKLQSNICCKRFQAPLMHATVDVHRLNTFEHLFKTGSITGEPDTSSQELFQFRNSEQLLGLANTNTSSRSLSQTLLLSLAI</sequence>
<dbReference type="OMA" id="QSNICCK"/>
<reference evidence="2" key="3">
    <citation type="submission" date="2021-01" db="EMBL/GenBank/DDBJ databases">
        <authorList>
            <consortium name="Genoscope - CEA"/>
            <person name="William W."/>
        </authorList>
    </citation>
    <scope>NUCLEOTIDE SEQUENCE</scope>
</reference>
<reference evidence="3" key="2">
    <citation type="submission" date="2014-06" db="EMBL/GenBank/DDBJ databases">
        <authorList>
            <person name="Genoscope - CEA"/>
        </authorList>
    </citation>
    <scope>NUCLEOTIDE SEQUENCE</scope>
</reference>
<organism evidence="3 4">
    <name type="scientific">Brassica napus</name>
    <name type="common">Rape</name>
    <dbReference type="NCBI Taxonomy" id="3708"/>
    <lineage>
        <taxon>Eukaryota</taxon>
        <taxon>Viridiplantae</taxon>
        <taxon>Streptophyta</taxon>
        <taxon>Embryophyta</taxon>
        <taxon>Tracheophyta</taxon>
        <taxon>Spermatophyta</taxon>
        <taxon>Magnoliopsida</taxon>
        <taxon>eudicotyledons</taxon>
        <taxon>Gunneridae</taxon>
        <taxon>Pentapetalae</taxon>
        <taxon>rosids</taxon>
        <taxon>malvids</taxon>
        <taxon>Brassicales</taxon>
        <taxon>Brassicaceae</taxon>
        <taxon>Brassiceae</taxon>
        <taxon>Brassica</taxon>
    </lineage>
</organism>
<dbReference type="SMR" id="A0A078JS74"/>
<dbReference type="Proteomes" id="UP000028999">
    <property type="component" value="Unassembled WGS sequence"/>
</dbReference>
<evidence type="ECO:0000313" key="3">
    <source>
        <dbReference type="EMBL" id="CDY68491.1"/>
    </source>
</evidence>
<evidence type="ECO:0000313" key="2">
    <source>
        <dbReference type="EMBL" id="CAF1992170.1"/>
    </source>
</evidence>
<dbReference type="EMBL" id="LK037419">
    <property type="protein sequence ID" value="CDY68491.1"/>
    <property type="molecule type" value="Genomic_DNA"/>
</dbReference>
<accession>A0A078JS74</accession>
<dbReference type="Proteomes" id="UP001295469">
    <property type="component" value="Chromosome C07"/>
</dbReference>